<evidence type="ECO:0000256" key="4">
    <source>
        <dbReference type="ARBA" id="ARBA00022598"/>
    </source>
</evidence>
<dbReference type="HAMAP" id="MF_00252">
    <property type="entry name" value="Lys_tRNA_synth_class2"/>
    <property type="match status" value="1"/>
</dbReference>
<dbReference type="NCBIfam" id="TIGR00499">
    <property type="entry name" value="lysS_bact"/>
    <property type="match status" value="1"/>
</dbReference>
<dbReference type="EMBL" id="FMMM01000088">
    <property type="protein sequence ID" value="SCQ24893.1"/>
    <property type="molecule type" value="Genomic_DNA"/>
</dbReference>
<sequence>MACFSEVKNKEIRELSEYFLYFCTIITIFDQVMNVLDLSEQEIVRRGSLEQLRKMNIDPYPAAAYPVNGYAEEIKANFNDDAQPRQVTIAGRIMSRRIMGKASFMELQDSTGRIQVYITREDLCPDENNTEQYNTVFKKLLDIGDFVGIKGFVFRTQMGEISVHAQELTVLSKSLRPLPIVKEKDGVVYDGFNDPELRYRQRYVDLIVNNDVKNIFFKRNQIYTSMREYFNARGYIEVETPILQSIPGGAAARPFITHHNALDINLYLRIANELYLKRLIVGGFEGVYEFSKNFRNEGMDRTHNPEFTCMEIYVAYKDYHWMMEFTEQMLEKICLDVNGTKEITVGDKTIRFKAPFRRVTMIEAIHEHTGIDITGMNEAQLREMCKQLNIEIDETMGKGKLIDEIFGEKCEGNYIQPTFITDYPIEMSPLCKRHRNNPDLTERFELIVNGKELCNAYSELNDPIDQLERFQEQLRLSEKGDDEAMFIDMDFVRALEYGMPPTSGMGIGIDRLVMLMTGQTTIQEVLFFPQMRPEKTVKKDAPEKYALLGIPAEWVPAIQKAGFVTVEMLDGANPQLLRQLLFELNKKYHLGLELPALQTVEAWIQSVTGH</sequence>
<dbReference type="PANTHER" id="PTHR42918:SF15">
    <property type="entry name" value="LYSINE--TRNA LIGASE, CHLOROPLASTIC_MITOCHONDRIAL"/>
    <property type="match status" value="1"/>
</dbReference>
<evidence type="ECO:0000256" key="9">
    <source>
        <dbReference type="ARBA" id="ARBA00022917"/>
    </source>
</evidence>
<dbReference type="AlphaFoldDB" id="A0A1D3UVG4"/>
<dbReference type="GO" id="GO:0006430">
    <property type="term" value="P:lysyl-tRNA aminoacylation"/>
    <property type="evidence" value="ECO:0007669"/>
    <property type="project" value="UniProtKB-UniRule"/>
</dbReference>
<accession>A0A1D3UVG4</accession>
<evidence type="ECO:0000256" key="10">
    <source>
        <dbReference type="ARBA" id="ARBA00023146"/>
    </source>
</evidence>
<comment type="subunit">
    <text evidence="12">Homodimer.</text>
</comment>
<dbReference type="NCBIfam" id="NF001756">
    <property type="entry name" value="PRK00484.1"/>
    <property type="match status" value="1"/>
</dbReference>
<comment type="similarity">
    <text evidence="2 12">Belongs to the class-II aminoacyl-tRNA synthetase family.</text>
</comment>
<dbReference type="InterPro" id="IPR045864">
    <property type="entry name" value="aa-tRNA-synth_II/BPL/LPL"/>
</dbReference>
<evidence type="ECO:0000313" key="15">
    <source>
        <dbReference type="EMBL" id="SCQ24893.1"/>
    </source>
</evidence>
<feature type="binding site" evidence="12">
    <location>
        <position position="445"/>
    </location>
    <ligand>
        <name>Mg(2+)</name>
        <dbReference type="ChEBI" id="CHEBI:18420"/>
        <label>1</label>
    </ligand>
</feature>
<keyword evidence="3 12" id="KW-0963">Cytoplasm</keyword>
<dbReference type="CDD" id="cd00775">
    <property type="entry name" value="LysRS_core"/>
    <property type="match status" value="1"/>
</dbReference>
<gene>
    <name evidence="15" type="primary">lysU</name>
    <name evidence="12" type="synonym">lysS</name>
    <name evidence="15" type="ORF">TFUB20_02742</name>
</gene>
<dbReference type="CDD" id="cd04322">
    <property type="entry name" value="LysRS_N"/>
    <property type="match status" value="1"/>
</dbReference>
<reference evidence="15 16" key="1">
    <citation type="submission" date="2016-09" db="EMBL/GenBank/DDBJ databases">
        <authorList>
            <person name="Capua I."/>
            <person name="De Benedictis P."/>
            <person name="Joannis T."/>
            <person name="Lombin L.H."/>
            <person name="Cattoli G."/>
        </authorList>
    </citation>
    <scope>NUCLEOTIDE SEQUENCE [LARGE SCALE GENOMIC DNA]</scope>
    <source>
        <strain evidence="15 16">UB20</strain>
    </source>
</reference>
<evidence type="ECO:0000256" key="5">
    <source>
        <dbReference type="ARBA" id="ARBA00022723"/>
    </source>
</evidence>
<dbReference type="PROSITE" id="PS50862">
    <property type="entry name" value="AA_TRNA_LIGASE_II"/>
    <property type="match status" value="1"/>
</dbReference>
<evidence type="ECO:0000256" key="8">
    <source>
        <dbReference type="ARBA" id="ARBA00022842"/>
    </source>
</evidence>
<evidence type="ECO:0000256" key="6">
    <source>
        <dbReference type="ARBA" id="ARBA00022741"/>
    </source>
</evidence>
<keyword evidence="8 12" id="KW-0460">Magnesium</keyword>
<dbReference type="Proteomes" id="UP000182057">
    <property type="component" value="Unassembled WGS sequence"/>
</dbReference>
<keyword evidence="10 12" id="KW-0030">Aminoacyl-tRNA synthetase</keyword>
<keyword evidence="4 12" id="KW-0436">Ligase</keyword>
<dbReference type="PANTHER" id="PTHR42918">
    <property type="entry name" value="LYSYL-TRNA SYNTHETASE"/>
    <property type="match status" value="1"/>
</dbReference>
<dbReference type="GO" id="GO:0005829">
    <property type="term" value="C:cytosol"/>
    <property type="evidence" value="ECO:0007669"/>
    <property type="project" value="TreeGrafter"/>
</dbReference>
<evidence type="ECO:0000256" key="7">
    <source>
        <dbReference type="ARBA" id="ARBA00022840"/>
    </source>
</evidence>
<comment type="subcellular location">
    <subcellularLocation>
        <location evidence="1 12">Cytoplasm</location>
    </subcellularLocation>
</comment>
<dbReference type="GO" id="GO:0005524">
    <property type="term" value="F:ATP binding"/>
    <property type="evidence" value="ECO:0007669"/>
    <property type="project" value="UniProtKB-UniRule"/>
</dbReference>
<dbReference type="GO" id="GO:0000049">
    <property type="term" value="F:tRNA binding"/>
    <property type="evidence" value="ECO:0007669"/>
    <property type="project" value="TreeGrafter"/>
</dbReference>
<keyword evidence="9 12" id="KW-0648">Protein biosynthesis</keyword>
<dbReference type="GO" id="GO:0000287">
    <property type="term" value="F:magnesium ion binding"/>
    <property type="evidence" value="ECO:0007669"/>
    <property type="project" value="UniProtKB-UniRule"/>
</dbReference>
<evidence type="ECO:0000259" key="14">
    <source>
        <dbReference type="PROSITE" id="PS50862"/>
    </source>
</evidence>
<dbReference type="FunFam" id="2.40.50.140:FF:000024">
    <property type="entry name" value="Lysine--tRNA ligase"/>
    <property type="match status" value="1"/>
</dbReference>
<dbReference type="FunFam" id="3.30.930.10:FF:000238">
    <property type="entry name" value="Lysine--tRNA ligase"/>
    <property type="match status" value="1"/>
</dbReference>
<feature type="binding site" evidence="12">
    <location>
        <position position="452"/>
    </location>
    <ligand>
        <name>Mg(2+)</name>
        <dbReference type="ChEBI" id="CHEBI:18420"/>
        <label>2</label>
    </ligand>
</feature>
<evidence type="ECO:0000256" key="11">
    <source>
        <dbReference type="ARBA" id="ARBA00048573"/>
    </source>
</evidence>
<evidence type="ECO:0000256" key="13">
    <source>
        <dbReference type="RuleBase" id="RU000336"/>
    </source>
</evidence>
<evidence type="ECO:0000256" key="1">
    <source>
        <dbReference type="ARBA" id="ARBA00004496"/>
    </source>
</evidence>
<dbReference type="Gene3D" id="2.40.50.140">
    <property type="entry name" value="Nucleic acid-binding proteins"/>
    <property type="match status" value="1"/>
</dbReference>
<keyword evidence="5 12" id="KW-0479">Metal-binding</keyword>
<evidence type="ECO:0000256" key="3">
    <source>
        <dbReference type="ARBA" id="ARBA00022490"/>
    </source>
</evidence>
<dbReference type="OMA" id="DFRNEGM"/>
<dbReference type="InterPro" id="IPR002313">
    <property type="entry name" value="Lys-tRNA-ligase_II"/>
</dbReference>
<dbReference type="InterPro" id="IPR004365">
    <property type="entry name" value="NA-bd_OB_tRNA"/>
</dbReference>
<dbReference type="InterPro" id="IPR006195">
    <property type="entry name" value="aa-tRNA-synth_II"/>
</dbReference>
<feature type="domain" description="Aminoacyl-transfer RNA synthetases class-II family profile" evidence="14">
    <location>
        <begin position="219"/>
        <end position="533"/>
    </location>
</feature>
<dbReference type="PRINTS" id="PR00982">
    <property type="entry name" value="TRNASYNTHLYS"/>
</dbReference>
<dbReference type="Gene3D" id="3.30.930.10">
    <property type="entry name" value="Bira Bifunctional Protein, Domain 2"/>
    <property type="match status" value="1"/>
</dbReference>
<feature type="binding site" evidence="12">
    <location>
        <position position="452"/>
    </location>
    <ligand>
        <name>Mg(2+)</name>
        <dbReference type="ChEBI" id="CHEBI:18420"/>
        <label>1</label>
    </ligand>
</feature>
<dbReference type="EC" id="6.1.1.6" evidence="12"/>
<name>A0A1D3UVG4_TANFO</name>
<organism evidence="15 16">
    <name type="scientific">Tannerella forsythia</name>
    <name type="common">Bacteroides forsythus</name>
    <dbReference type="NCBI Taxonomy" id="28112"/>
    <lineage>
        <taxon>Bacteria</taxon>
        <taxon>Pseudomonadati</taxon>
        <taxon>Bacteroidota</taxon>
        <taxon>Bacteroidia</taxon>
        <taxon>Bacteroidales</taxon>
        <taxon>Tannerellaceae</taxon>
        <taxon>Tannerella</taxon>
    </lineage>
</organism>
<comment type="cofactor">
    <cofactor evidence="12 13">
        <name>Mg(2+)</name>
        <dbReference type="ChEBI" id="CHEBI:18420"/>
    </cofactor>
    <text evidence="12 13">Binds 3 Mg(2+) ions per subunit.</text>
</comment>
<dbReference type="InterPro" id="IPR012340">
    <property type="entry name" value="NA-bd_OB-fold"/>
</dbReference>
<dbReference type="GO" id="GO:0004824">
    <property type="term" value="F:lysine-tRNA ligase activity"/>
    <property type="evidence" value="ECO:0007669"/>
    <property type="project" value="UniProtKB-UniRule"/>
</dbReference>
<dbReference type="InterPro" id="IPR018149">
    <property type="entry name" value="Lys-tRNA-synth_II_C"/>
</dbReference>
<dbReference type="Pfam" id="PF01336">
    <property type="entry name" value="tRNA_anti-codon"/>
    <property type="match status" value="1"/>
</dbReference>
<dbReference type="InterPro" id="IPR004364">
    <property type="entry name" value="Aa-tRNA-synt_II"/>
</dbReference>
<keyword evidence="7 12" id="KW-0067">ATP-binding</keyword>
<dbReference type="Pfam" id="PF00152">
    <property type="entry name" value="tRNA-synt_2"/>
    <property type="match status" value="1"/>
</dbReference>
<keyword evidence="6 12" id="KW-0547">Nucleotide-binding</keyword>
<evidence type="ECO:0000313" key="16">
    <source>
        <dbReference type="Proteomes" id="UP000182057"/>
    </source>
</evidence>
<dbReference type="InterPro" id="IPR044136">
    <property type="entry name" value="Lys-tRNA-ligase_II_N"/>
</dbReference>
<evidence type="ECO:0000256" key="2">
    <source>
        <dbReference type="ARBA" id="ARBA00008226"/>
    </source>
</evidence>
<evidence type="ECO:0000256" key="12">
    <source>
        <dbReference type="HAMAP-Rule" id="MF_00252"/>
    </source>
</evidence>
<dbReference type="SUPFAM" id="SSF55681">
    <property type="entry name" value="Class II aaRS and biotin synthetases"/>
    <property type="match status" value="1"/>
</dbReference>
<dbReference type="SUPFAM" id="SSF50249">
    <property type="entry name" value="Nucleic acid-binding proteins"/>
    <property type="match status" value="1"/>
</dbReference>
<protein>
    <recommendedName>
        <fullName evidence="12">Lysine--tRNA ligase</fullName>
        <ecNumber evidence="12">6.1.1.6</ecNumber>
    </recommendedName>
    <alternativeName>
        <fullName evidence="12">Lysyl-tRNA synthetase</fullName>
        <shortName evidence="12">LysRS</shortName>
    </alternativeName>
</protein>
<comment type="catalytic activity">
    <reaction evidence="11 12 13">
        <text>tRNA(Lys) + L-lysine + ATP = L-lysyl-tRNA(Lys) + AMP + diphosphate</text>
        <dbReference type="Rhea" id="RHEA:20792"/>
        <dbReference type="Rhea" id="RHEA-COMP:9696"/>
        <dbReference type="Rhea" id="RHEA-COMP:9697"/>
        <dbReference type="ChEBI" id="CHEBI:30616"/>
        <dbReference type="ChEBI" id="CHEBI:32551"/>
        <dbReference type="ChEBI" id="CHEBI:33019"/>
        <dbReference type="ChEBI" id="CHEBI:78442"/>
        <dbReference type="ChEBI" id="CHEBI:78529"/>
        <dbReference type="ChEBI" id="CHEBI:456215"/>
        <dbReference type="EC" id="6.1.1.6"/>
    </reaction>
</comment>
<proteinExistence type="inferred from homology"/>